<dbReference type="InterPro" id="IPR011008">
    <property type="entry name" value="Dimeric_a/b-barrel"/>
</dbReference>
<dbReference type="SUPFAM" id="SSF54909">
    <property type="entry name" value="Dimeric alpha+beta barrel"/>
    <property type="match status" value="1"/>
</dbReference>
<sequence length="195" mass="21741">MTTMPMQTLLLRIMGQALDEADARDLRGHMLAACPQARVEICVAVDAGSDFSYVYCSSASVQGLAAMRALVDERYPGAQTRVLDLLTDLPGRSDGQAAAWHYVVETDVLPERETDFNAWYEDEHLPGLAGVPGTVRARRWRCPDGSPRYHAAYDLVTRETFGSEPWLAVRASDWSSRVRPAFCNTRRTMFRKLAG</sequence>
<evidence type="ECO:0000313" key="2">
    <source>
        <dbReference type="Proteomes" id="UP000025748"/>
    </source>
</evidence>
<comment type="caution">
    <text evidence="1">The sequence shown here is derived from an EMBL/GenBank/DDBJ whole genome shotgun (WGS) entry which is preliminary data.</text>
</comment>
<name>A0ABR4R0Y5_9BORD</name>
<dbReference type="EMBL" id="JHEM01000014">
    <property type="protein sequence ID" value="KCB24294.1"/>
    <property type="molecule type" value="Genomic_DNA"/>
</dbReference>
<accession>A0ABR4R0Y5</accession>
<protein>
    <submittedName>
        <fullName evidence="1">N-acetyltransferase YedL</fullName>
    </submittedName>
</protein>
<keyword evidence="2" id="KW-1185">Reference proteome</keyword>
<gene>
    <name evidence="1" type="ORF">L544_2117</name>
</gene>
<proteinExistence type="predicted"/>
<evidence type="ECO:0000313" key="1">
    <source>
        <dbReference type="EMBL" id="KCB24294.1"/>
    </source>
</evidence>
<dbReference type="Gene3D" id="3.30.70.100">
    <property type="match status" value="1"/>
</dbReference>
<reference evidence="1 2" key="1">
    <citation type="submission" date="2014-03" db="EMBL/GenBank/DDBJ databases">
        <title>Genome sequence of Bordetella hinzii.</title>
        <authorList>
            <person name="Register K."/>
            <person name="Harvill E."/>
            <person name="Goodfield L.L."/>
            <person name="Ivanov Y.V."/>
            <person name="Meyer J.A."/>
            <person name="Muse S.J."/>
            <person name="Jacobs N."/>
            <person name="Bendor L."/>
            <person name="Smallridge W.E."/>
            <person name="Brinkac L.M."/>
            <person name="Sanka R."/>
            <person name="Kim M."/>
            <person name="Losada L."/>
        </authorList>
    </citation>
    <scope>NUCLEOTIDE SEQUENCE [LARGE SCALE GENOMIC DNA]</scope>
    <source>
        <strain evidence="1 2">OH87 BAL007II</strain>
    </source>
</reference>
<dbReference type="Proteomes" id="UP000025748">
    <property type="component" value="Unassembled WGS sequence"/>
</dbReference>
<organism evidence="1 2">
    <name type="scientific">Bordetella hinzii OH87 BAL007II</name>
    <dbReference type="NCBI Taxonomy" id="1331262"/>
    <lineage>
        <taxon>Bacteria</taxon>
        <taxon>Pseudomonadati</taxon>
        <taxon>Pseudomonadota</taxon>
        <taxon>Betaproteobacteria</taxon>
        <taxon>Burkholderiales</taxon>
        <taxon>Alcaligenaceae</taxon>
        <taxon>Bordetella</taxon>
    </lineage>
</organism>